<gene>
    <name evidence="1" type="ORF">GJA_5541</name>
</gene>
<dbReference type="KEGG" id="jag:GJA_5541"/>
<dbReference type="Proteomes" id="UP000027604">
    <property type="component" value="Chromosome I"/>
</dbReference>
<dbReference type="EMBL" id="HG322949">
    <property type="protein sequence ID" value="CDG86131.1"/>
    <property type="molecule type" value="Genomic_DNA"/>
</dbReference>
<evidence type="ECO:0000313" key="2">
    <source>
        <dbReference type="Proteomes" id="UP000027604"/>
    </source>
</evidence>
<keyword evidence="2" id="KW-1185">Reference proteome</keyword>
<evidence type="ECO:0000313" key="1">
    <source>
        <dbReference type="EMBL" id="CDG86131.1"/>
    </source>
</evidence>
<dbReference type="AlphaFoldDB" id="W0VDW9"/>
<accession>W0VDW9</accession>
<reference evidence="1 2" key="1">
    <citation type="journal article" date="2015" name="Genome Announc.">
        <title>Genome Sequence of Mushroom Soft-Rot Pathogen Janthinobacterium agaricidamnosum.</title>
        <authorList>
            <person name="Graupner K."/>
            <person name="Lackner G."/>
            <person name="Hertweck C."/>
        </authorList>
    </citation>
    <scope>NUCLEOTIDE SEQUENCE [LARGE SCALE GENOMIC DNA]</scope>
    <source>
        <strain evidence="2">NBRC 102515 / DSM 9628</strain>
    </source>
</reference>
<organism evidence="1 2">
    <name type="scientific">Janthinobacterium agaricidamnosum NBRC 102515 = DSM 9628</name>
    <dbReference type="NCBI Taxonomy" id="1349767"/>
    <lineage>
        <taxon>Bacteria</taxon>
        <taxon>Pseudomonadati</taxon>
        <taxon>Pseudomonadota</taxon>
        <taxon>Betaproteobacteria</taxon>
        <taxon>Burkholderiales</taxon>
        <taxon>Oxalobacteraceae</taxon>
        <taxon>Janthinobacterium</taxon>
    </lineage>
</organism>
<dbReference type="HOGENOM" id="CLU_2935354_0_0_4"/>
<sequence length="60" mass="6897">MSNLYKLSQFDMQYFEITFLNDCDVAPIGIPASETRGTTGKFHFISKSSIMISYFHRPLT</sequence>
<name>W0VDW9_9BURK</name>
<proteinExistence type="predicted"/>
<protein>
    <submittedName>
        <fullName evidence="1">Uncharacterized protein</fullName>
    </submittedName>
</protein>